<dbReference type="GO" id="GO:0003735">
    <property type="term" value="F:structural constituent of ribosome"/>
    <property type="evidence" value="ECO:0007669"/>
    <property type="project" value="InterPro"/>
</dbReference>
<gene>
    <name evidence="4" type="ORF">HPBE_LOCUS25668</name>
</gene>
<protein>
    <submittedName>
        <fullName evidence="6">Ribosomal_L18_c domain-containing protein</fullName>
    </submittedName>
</protein>
<evidence type="ECO:0000313" key="5">
    <source>
        <dbReference type="Proteomes" id="UP000050761"/>
    </source>
</evidence>
<dbReference type="WBParaSite" id="HPBE_0002566901-mRNA-1">
    <property type="protein sequence ID" value="HPBE_0002566901-mRNA-1"/>
    <property type="gene ID" value="HPBE_0002566901"/>
</dbReference>
<dbReference type="AlphaFoldDB" id="A0A183GSJ9"/>
<reference evidence="6" key="2">
    <citation type="submission" date="2019-09" db="UniProtKB">
        <authorList>
            <consortium name="WormBaseParasite"/>
        </authorList>
    </citation>
    <scope>IDENTIFICATION</scope>
</reference>
<dbReference type="Proteomes" id="UP000050761">
    <property type="component" value="Unassembled WGS sequence"/>
</dbReference>
<comment type="similarity">
    <text evidence="1">Belongs to the universal ribosomal protein uL18 family.</text>
</comment>
<keyword evidence="2" id="KW-0689">Ribosomal protein</keyword>
<accession>A0A183GSJ9</accession>
<reference evidence="4 5" key="1">
    <citation type="submission" date="2018-11" db="EMBL/GenBank/DDBJ databases">
        <authorList>
            <consortium name="Pathogen Informatics"/>
        </authorList>
    </citation>
    <scope>NUCLEOTIDE SEQUENCE [LARGE SCALE GENOMIC DNA]</scope>
</reference>
<dbReference type="GO" id="GO:0000027">
    <property type="term" value="P:ribosomal large subunit assembly"/>
    <property type="evidence" value="ECO:0007669"/>
    <property type="project" value="TreeGrafter"/>
</dbReference>
<proteinExistence type="inferred from homology"/>
<dbReference type="InterPro" id="IPR005485">
    <property type="entry name" value="Rbsml_uL18_euk_arch"/>
</dbReference>
<dbReference type="OrthoDB" id="1618453at2759"/>
<evidence type="ECO:0000313" key="6">
    <source>
        <dbReference type="WBParaSite" id="HPBE_0002566901-mRNA-1"/>
    </source>
</evidence>
<keyword evidence="5" id="KW-1185">Reference proteome</keyword>
<organism evidence="5 6">
    <name type="scientific">Heligmosomoides polygyrus</name>
    <name type="common">Parasitic roundworm</name>
    <dbReference type="NCBI Taxonomy" id="6339"/>
    <lineage>
        <taxon>Eukaryota</taxon>
        <taxon>Metazoa</taxon>
        <taxon>Ecdysozoa</taxon>
        <taxon>Nematoda</taxon>
        <taxon>Chromadorea</taxon>
        <taxon>Rhabditida</taxon>
        <taxon>Rhabditina</taxon>
        <taxon>Rhabditomorpha</taxon>
        <taxon>Strongyloidea</taxon>
        <taxon>Heligmosomidae</taxon>
        <taxon>Heligmosomoides</taxon>
    </lineage>
</organism>
<dbReference type="EMBL" id="UZAH01038338">
    <property type="protein sequence ID" value="VDP52943.1"/>
    <property type="molecule type" value="Genomic_DNA"/>
</dbReference>
<sequence>MNYDSESKEYDAEAHRDRIFRKNVTEYMRNLKEGDEDVCRGQFSKIIANGVRVNPDRKRKRAKKIGELKRFMELSLESRRKRVVEKRPSCFS</sequence>
<dbReference type="Gene3D" id="3.30.420.100">
    <property type="match status" value="1"/>
</dbReference>
<dbReference type="PANTHER" id="PTHR23410">
    <property type="entry name" value="RIBOSOMAL PROTEIN L5-RELATED"/>
    <property type="match status" value="1"/>
</dbReference>
<dbReference type="GO" id="GO:0006412">
    <property type="term" value="P:translation"/>
    <property type="evidence" value="ECO:0007669"/>
    <property type="project" value="InterPro"/>
</dbReference>
<dbReference type="GO" id="GO:0022625">
    <property type="term" value="C:cytosolic large ribosomal subunit"/>
    <property type="evidence" value="ECO:0007669"/>
    <property type="project" value="TreeGrafter"/>
</dbReference>
<evidence type="ECO:0000313" key="4">
    <source>
        <dbReference type="EMBL" id="VDP52943.1"/>
    </source>
</evidence>
<name>A0A183GSJ9_HELPZ</name>
<evidence type="ECO:0000256" key="1">
    <source>
        <dbReference type="ARBA" id="ARBA00007116"/>
    </source>
</evidence>
<dbReference type="PANTHER" id="PTHR23410:SF12">
    <property type="entry name" value="LARGE RIBOSOMAL SUBUNIT PROTEIN UL18"/>
    <property type="match status" value="1"/>
</dbReference>
<evidence type="ECO:0000256" key="3">
    <source>
        <dbReference type="ARBA" id="ARBA00023274"/>
    </source>
</evidence>
<keyword evidence="3" id="KW-0687">Ribonucleoprotein</keyword>
<accession>A0A3P8I4C6</accession>
<dbReference type="GO" id="GO:0008097">
    <property type="term" value="F:5S rRNA binding"/>
    <property type="evidence" value="ECO:0007669"/>
    <property type="project" value="InterPro"/>
</dbReference>
<evidence type="ECO:0000256" key="2">
    <source>
        <dbReference type="ARBA" id="ARBA00022980"/>
    </source>
</evidence>